<evidence type="ECO:0000313" key="2">
    <source>
        <dbReference type="RefSeq" id="XP_030079308.1"/>
    </source>
</evidence>
<dbReference type="AlphaFoldDB" id="A0A6J2SNM6"/>
<gene>
    <name evidence="2" type="primary">LOC111593020</name>
</gene>
<organism evidence="1 2">
    <name type="scientific">Drosophila hydei</name>
    <name type="common">Fruit fly</name>
    <dbReference type="NCBI Taxonomy" id="7224"/>
    <lineage>
        <taxon>Eukaryota</taxon>
        <taxon>Metazoa</taxon>
        <taxon>Ecdysozoa</taxon>
        <taxon>Arthropoda</taxon>
        <taxon>Hexapoda</taxon>
        <taxon>Insecta</taxon>
        <taxon>Pterygota</taxon>
        <taxon>Neoptera</taxon>
        <taxon>Endopterygota</taxon>
        <taxon>Diptera</taxon>
        <taxon>Brachycera</taxon>
        <taxon>Muscomorpha</taxon>
        <taxon>Ephydroidea</taxon>
        <taxon>Drosophilidae</taxon>
        <taxon>Drosophila</taxon>
    </lineage>
</organism>
<proteinExistence type="predicted"/>
<dbReference type="Proteomes" id="UP000504633">
    <property type="component" value="Unplaced"/>
</dbReference>
<name>A0A6J2SNM6_DROHY</name>
<keyword evidence="1" id="KW-1185">Reference proteome</keyword>
<protein>
    <submittedName>
        <fullName evidence="2">Uncharacterized protein LOC111593020</fullName>
    </submittedName>
</protein>
<dbReference type="OrthoDB" id="7883828at2759"/>
<evidence type="ECO:0000313" key="1">
    <source>
        <dbReference type="Proteomes" id="UP000504633"/>
    </source>
</evidence>
<accession>A0A6J2SNM6</accession>
<dbReference type="GeneID" id="111593020"/>
<dbReference type="RefSeq" id="XP_030079308.1">
    <property type="nucleotide sequence ID" value="XM_030223448.1"/>
</dbReference>
<dbReference type="KEGG" id="dhe:111593020"/>
<sequence length="214" mass="24252">MPPAPPGFEHVCTGKRALSNRSRKLLGELPTMEPQMDYETPTPMELPERELREQQHFIAKHDTHLTSRLAQLRVTNGATGDGYYMRPVTKLAPKIVKVVEPPKYHPVFQPNVSYWELLRRNQNKAKALADDMEQTMPNAATKASDEVPLMQIQKIQPIFGNQDIYADQLLFQAKPTFTPDGPLADPQQQQQQQFTKLMTDMSGATGDRLLSNQL</sequence>
<reference evidence="2" key="1">
    <citation type="submission" date="2025-08" db="UniProtKB">
        <authorList>
            <consortium name="RefSeq"/>
        </authorList>
    </citation>
    <scope>IDENTIFICATION</scope>
    <source>
        <strain evidence="2">15085-1641.00</strain>
        <tissue evidence="2">Whole body</tissue>
    </source>
</reference>